<organism evidence="2 3">
    <name type="scientific">Psophocarpus tetragonolobus</name>
    <name type="common">Winged bean</name>
    <name type="synonym">Dolichos tetragonolobus</name>
    <dbReference type="NCBI Taxonomy" id="3891"/>
    <lineage>
        <taxon>Eukaryota</taxon>
        <taxon>Viridiplantae</taxon>
        <taxon>Streptophyta</taxon>
        <taxon>Embryophyta</taxon>
        <taxon>Tracheophyta</taxon>
        <taxon>Spermatophyta</taxon>
        <taxon>Magnoliopsida</taxon>
        <taxon>eudicotyledons</taxon>
        <taxon>Gunneridae</taxon>
        <taxon>Pentapetalae</taxon>
        <taxon>rosids</taxon>
        <taxon>fabids</taxon>
        <taxon>Fabales</taxon>
        <taxon>Fabaceae</taxon>
        <taxon>Papilionoideae</taxon>
        <taxon>50 kb inversion clade</taxon>
        <taxon>NPAAA clade</taxon>
        <taxon>indigoferoid/millettioid clade</taxon>
        <taxon>Phaseoleae</taxon>
        <taxon>Psophocarpus</taxon>
    </lineage>
</organism>
<dbReference type="AlphaFoldDB" id="A0AAN9SX22"/>
<dbReference type="EMBL" id="JAYMYS010000002">
    <property type="protein sequence ID" value="KAK7406319.1"/>
    <property type="molecule type" value="Genomic_DNA"/>
</dbReference>
<gene>
    <name evidence="2" type="ORF">VNO78_07942</name>
</gene>
<protein>
    <submittedName>
        <fullName evidence="2">Uncharacterized protein</fullName>
    </submittedName>
</protein>
<comment type="caution">
    <text evidence="2">The sequence shown here is derived from an EMBL/GenBank/DDBJ whole genome shotgun (WGS) entry which is preliminary data.</text>
</comment>
<evidence type="ECO:0000313" key="3">
    <source>
        <dbReference type="Proteomes" id="UP001386955"/>
    </source>
</evidence>
<dbReference type="Proteomes" id="UP001386955">
    <property type="component" value="Unassembled WGS sequence"/>
</dbReference>
<name>A0AAN9SX22_PSOTE</name>
<proteinExistence type="predicted"/>
<keyword evidence="3" id="KW-1185">Reference proteome</keyword>
<evidence type="ECO:0000256" key="1">
    <source>
        <dbReference type="SAM" id="MobiDB-lite"/>
    </source>
</evidence>
<feature type="region of interest" description="Disordered" evidence="1">
    <location>
        <begin position="25"/>
        <end position="51"/>
    </location>
</feature>
<accession>A0AAN9SX22</accession>
<feature type="region of interest" description="Disordered" evidence="1">
    <location>
        <begin position="88"/>
        <end position="110"/>
    </location>
</feature>
<evidence type="ECO:0000313" key="2">
    <source>
        <dbReference type="EMBL" id="KAK7406319.1"/>
    </source>
</evidence>
<reference evidence="2 3" key="1">
    <citation type="submission" date="2024-01" db="EMBL/GenBank/DDBJ databases">
        <title>The genomes of 5 underutilized Papilionoideae crops provide insights into root nodulation and disease resistanc.</title>
        <authorList>
            <person name="Jiang F."/>
        </authorList>
    </citation>
    <scope>NUCLEOTIDE SEQUENCE [LARGE SCALE GENOMIC DNA]</scope>
    <source>
        <strain evidence="2">DUOXIRENSHENG_FW03</strain>
        <tissue evidence="2">Leaves</tissue>
    </source>
</reference>
<sequence length="110" mass="12180">MTQKSVKKSIWEKKQQHRPEFGRVMKVCGGGQDKGVREAKREKKKKGKQKEFHRTLDEVNVLAPDLDLSSCKVSVVVKDEQIVPKVEGSEDVAVSGVNGSGDGTEEDDAR</sequence>